<evidence type="ECO:0000313" key="2">
    <source>
        <dbReference type="Proteomes" id="UP001057402"/>
    </source>
</evidence>
<dbReference type="Proteomes" id="UP001057402">
    <property type="component" value="Chromosome 2"/>
</dbReference>
<keyword evidence="2" id="KW-1185">Reference proteome</keyword>
<comment type="caution">
    <text evidence="1">The sequence shown here is derived from an EMBL/GenBank/DDBJ whole genome shotgun (WGS) entry which is preliminary data.</text>
</comment>
<organism evidence="1 2">
    <name type="scientific">Melastoma candidum</name>
    <dbReference type="NCBI Taxonomy" id="119954"/>
    <lineage>
        <taxon>Eukaryota</taxon>
        <taxon>Viridiplantae</taxon>
        <taxon>Streptophyta</taxon>
        <taxon>Embryophyta</taxon>
        <taxon>Tracheophyta</taxon>
        <taxon>Spermatophyta</taxon>
        <taxon>Magnoliopsida</taxon>
        <taxon>eudicotyledons</taxon>
        <taxon>Gunneridae</taxon>
        <taxon>Pentapetalae</taxon>
        <taxon>rosids</taxon>
        <taxon>malvids</taxon>
        <taxon>Myrtales</taxon>
        <taxon>Melastomataceae</taxon>
        <taxon>Melastomatoideae</taxon>
        <taxon>Melastomateae</taxon>
        <taxon>Melastoma</taxon>
    </lineage>
</organism>
<sequence>MEFCNSGEDDSSDLRRGPWTREEDNLLKRYIVCHGEGRWNLLAKRAGLKQNGKSCRLRWLNYLKPDIKRGNLTAEEQLLILNLHHKWGNRWSKIAQYLPGRTDNEIKNYWRTRVQKEARQLSIHSNNKRLMDTLCSYWIPRLFTTTEQDPTQTHSAVTSTQNSADTTVLSSYPTISSDYSSICLTRSSSSEGNNFPGYGIDQHEFRTQSSRDNPPDQQDFGNSYFDDFDSGYYYDAEKLSALGACNALTSEFPVDEAAEGFWDVDADYDIWQLTNSDNLGF</sequence>
<accession>A0ACB9S4R5</accession>
<name>A0ACB9S4R5_9MYRT</name>
<evidence type="ECO:0000313" key="1">
    <source>
        <dbReference type="EMBL" id="KAI4385925.1"/>
    </source>
</evidence>
<protein>
    <submittedName>
        <fullName evidence="1">Uncharacterized protein</fullName>
    </submittedName>
</protein>
<gene>
    <name evidence="1" type="ORF">MLD38_003911</name>
</gene>
<reference evidence="2" key="1">
    <citation type="journal article" date="2023" name="Front. Plant Sci.">
        <title>Chromosomal-level genome assembly of Melastoma candidum provides insights into trichome evolution.</title>
        <authorList>
            <person name="Zhong Y."/>
            <person name="Wu W."/>
            <person name="Sun C."/>
            <person name="Zou P."/>
            <person name="Liu Y."/>
            <person name="Dai S."/>
            <person name="Zhou R."/>
        </authorList>
    </citation>
    <scope>NUCLEOTIDE SEQUENCE [LARGE SCALE GENOMIC DNA]</scope>
</reference>
<dbReference type="EMBL" id="CM042881">
    <property type="protein sequence ID" value="KAI4385925.1"/>
    <property type="molecule type" value="Genomic_DNA"/>
</dbReference>
<proteinExistence type="predicted"/>